<protein>
    <submittedName>
        <fullName evidence="2">Uncharacterized protein</fullName>
    </submittedName>
</protein>
<keyword evidence="4" id="KW-1185">Reference proteome</keyword>
<organism evidence="2 3">
    <name type="scientific">Chryseobacterium gambrini</name>
    <dbReference type="NCBI Taxonomy" id="373672"/>
    <lineage>
        <taxon>Bacteria</taxon>
        <taxon>Pseudomonadati</taxon>
        <taxon>Bacteroidota</taxon>
        <taxon>Flavobacteriia</taxon>
        <taxon>Flavobacteriales</taxon>
        <taxon>Weeksellaceae</taxon>
        <taxon>Chryseobacterium group</taxon>
        <taxon>Chryseobacterium</taxon>
    </lineage>
</organism>
<evidence type="ECO:0000313" key="4">
    <source>
        <dbReference type="Proteomes" id="UP001380186"/>
    </source>
</evidence>
<dbReference type="Proteomes" id="UP001380186">
    <property type="component" value="Chromosome"/>
</dbReference>
<gene>
    <name evidence="1" type="ORF">CRDW_37820</name>
    <name evidence="2" type="ORF">QX233_15850</name>
</gene>
<evidence type="ECO:0000313" key="2">
    <source>
        <dbReference type="EMBL" id="MDN4013947.1"/>
    </source>
</evidence>
<evidence type="ECO:0000313" key="1">
    <source>
        <dbReference type="EMBL" id="BEV06408.1"/>
    </source>
</evidence>
<reference evidence="2" key="2">
    <citation type="submission" date="2023-06" db="EMBL/GenBank/DDBJ databases">
        <title>Two Chryseobacterium gambrini strains from China.</title>
        <authorList>
            <person name="Zeng J."/>
            <person name="Wu Y."/>
        </authorList>
    </citation>
    <scope>NUCLEOTIDE SEQUENCE</scope>
    <source>
        <strain evidence="2">SQ219</strain>
    </source>
</reference>
<reference evidence="1 4" key="1">
    <citation type="journal article" date="2020" name="Microbes Environ.">
        <title>Synthetic bacterial community of duckweed: a simple and stable system to study plant-microbe interactions.</title>
        <authorList>
            <person name="Ishizawa H."/>
            <person name="Tada M."/>
            <person name="Kuroda M."/>
            <person name="Inoue D."/>
            <person name="Futamata H."/>
            <person name="Ike M."/>
        </authorList>
    </citation>
    <scope>NUCLEOTIDE SEQUENCE [LARGE SCALE GENOMIC DNA]</scope>
    <source>
        <strain evidence="1 4">DW100</strain>
    </source>
</reference>
<dbReference type="PROSITE" id="PS51257">
    <property type="entry name" value="PROKAR_LIPOPROTEIN"/>
    <property type="match status" value="1"/>
</dbReference>
<sequence length="63" mass="7052">MKNSILKLKNAKKLSRNEQISILGGSSSCYIRTCEITKEQCDDLQGFYNKKGCCGYVPLSQNC</sequence>
<dbReference type="Proteomes" id="UP001225933">
    <property type="component" value="Unassembled WGS sequence"/>
</dbReference>
<dbReference type="EMBL" id="AP029022">
    <property type="protein sequence ID" value="BEV06408.1"/>
    <property type="molecule type" value="Genomic_DNA"/>
</dbReference>
<evidence type="ECO:0000313" key="3">
    <source>
        <dbReference type="Proteomes" id="UP001225933"/>
    </source>
</evidence>
<dbReference type="AlphaFoldDB" id="A0AAJ1R802"/>
<name>A0AAJ1R802_9FLAO</name>
<proteinExistence type="predicted"/>
<reference evidence="1" key="3">
    <citation type="submission" date="2023-12" db="EMBL/GenBank/DDBJ databases">
        <title>Complete genome sequences of six duckweed-associated bacterial strains for studying community assembly in synthetic plant microbiome.</title>
        <authorList>
            <person name="Ishizawa H."/>
            <person name="Tada M."/>
            <person name="Tashiro Y."/>
            <person name="Kuroda M."/>
            <person name="Inoue D."/>
            <person name="Dohra H."/>
            <person name="Futamata H."/>
            <person name="Ike M."/>
        </authorList>
    </citation>
    <scope>NUCLEOTIDE SEQUENCE</scope>
    <source>
        <strain evidence="1">DW100</strain>
    </source>
</reference>
<accession>A0AAJ1R802</accession>
<dbReference type="RefSeq" id="WP_214589030.1">
    <property type="nucleotide sequence ID" value="NZ_AP029022.1"/>
</dbReference>
<dbReference type="EMBL" id="JAUHGV010000022">
    <property type="protein sequence ID" value="MDN4013947.1"/>
    <property type="molecule type" value="Genomic_DNA"/>
</dbReference>